<evidence type="ECO:0000256" key="3">
    <source>
        <dbReference type="ARBA" id="ARBA00022490"/>
    </source>
</evidence>
<dbReference type="SMART" id="SM00698">
    <property type="entry name" value="MORN"/>
    <property type="match status" value="9"/>
</dbReference>
<dbReference type="InterPro" id="IPR007783">
    <property type="entry name" value="eIF3d"/>
</dbReference>
<evidence type="ECO:0000256" key="1">
    <source>
        <dbReference type="ARBA" id="ARBA00004230"/>
    </source>
</evidence>
<keyword evidence="8" id="KW-0648">Protein biosynthesis</keyword>
<gene>
    <name evidence="13" type="ORF">A3Q56_00083</name>
</gene>
<keyword evidence="3" id="KW-0963">Cytoplasm</keyword>
<dbReference type="InterPro" id="IPR003409">
    <property type="entry name" value="MORN"/>
</dbReference>
<name>A0A177BEZ3_9BILA</name>
<feature type="region of interest" description="Disordered" evidence="12">
    <location>
        <begin position="1113"/>
        <end position="1140"/>
    </location>
</feature>
<keyword evidence="10" id="KW-0206">Cytoskeleton</keyword>
<accession>A0A177BEZ3</accession>
<evidence type="ECO:0000256" key="7">
    <source>
        <dbReference type="ARBA" id="ARBA00022884"/>
    </source>
</evidence>
<keyword evidence="4" id="KW-0396">Initiation factor</keyword>
<evidence type="ECO:0000256" key="9">
    <source>
        <dbReference type="ARBA" id="ARBA00023069"/>
    </source>
</evidence>
<evidence type="ECO:0000313" key="13">
    <source>
        <dbReference type="EMBL" id="OAF72142.1"/>
    </source>
</evidence>
<evidence type="ECO:0000256" key="10">
    <source>
        <dbReference type="ARBA" id="ARBA00023212"/>
    </source>
</evidence>
<evidence type="ECO:0000313" key="14">
    <source>
        <dbReference type="Proteomes" id="UP000078046"/>
    </source>
</evidence>
<keyword evidence="6" id="KW-0282">Flagellum</keyword>
<dbReference type="GO" id="GO:0005930">
    <property type="term" value="C:axoneme"/>
    <property type="evidence" value="ECO:0007669"/>
    <property type="project" value="UniProtKB-SubCell"/>
</dbReference>
<organism evidence="13 14">
    <name type="scientific">Intoshia linei</name>
    <dbReference type="NCBI Taxonomy" id="1819745"/>
    <lineage>
        <taxon>Eukaryota</taxon>
        <taxon>Metazoa</taxon>
        <taxon>Spiralia</taxon>
        <taxon>Lophotrochozoa</taxon>
        <taxon>Mesozoa</taxon>
        <taxon>Orthonectida</taxon>
        <taxon>Rhopaluridae</taxon>
        <taxon>Intoshia</taxon>
    </lineage>
</organism>
<sequence>MEYDCEDMCTNGNSWGPVGTVAKLENLPYQPYSKQELIGRVGDWSSLNYYDKKNNEKYNSQYQSLVNNMLDTRDDKDFTLVDSKVKTKKSRLNVNRQRHVNNTQTRQVNNGKMSNWFKERQRQIRKKQKLYSKNVDTRNNGIINYRLRKPSIEIRESWEVSEEIDLSRLTKVVIQIPELKTLLFCGQVNYNNTNTDKITSAQAIPLKDMKGKSVNISATDDCVMRNFARNREAKIFTTDHVLSRLMSCIRSVYSWDIIVHKVKDMIFFDSRDKAHLDYLHVGETAINKKVDETDLNSPAKISDEATNVYYNFKKQVLSNKQSPEFTWDSELEEKFQDRDYPFAGFKYQKFNLGEYSILVRCEVDAVTKGENGDKYMKIFSLTEWGRLLTNQRWKNTLDQQRATVLAEEVKNNNFVVARWAISSILAGVDHMKIGFVARNNPDSNTDHTILHTRIFTPTEFCTQINCNIGNAFAIFKDIIDRVMEMDDGRYICMKDPTKRILRFYTIAADEFDSENEDEIHSIKFVNGNVYQGQMKDGLLDGFGKIYIASKKIEYTGSFKKNTICGRGKFIWKDKSTYEGDVQNGLRHGYGTFTSSCKELKYTGFWSHGKRHGKGRLDYDSTGNCFYDGDWYNNKRHGWGLRQWKTENLYEGGWVDNVREGEGTMRWITKKNIYICNWKDGKPNGSGEYIYFIDRKRDSVQFYLPNVYSGNFKDGKRDGSGIFYYSNGSRFEGNWINNKKEGEGRMMFRNGFLKMISFKNDVMITDDVYINGFNKCDCSRSDCICDNCSIYEYGPDFVLNIEFLFENITNHEALEEQRQLIYSLVRYSAKFRDAYSTYARLLNEQNPDNSALLSRICFWRMLLDLNIVNEENTLRAYEKILQLSVLSNEDAFQPNGKLLFKQFIIQLTILSYHLYGFELQNNVNSKYILSGCISKLVSEHFTKINIGGSIFTNKDMVYVLNTNGTELYNLLVQYCRIFHKTNFCQMSLRNFIHMLNDFEYIDKQYLTIDKILNVICNYLPGVNIDDCINLEKYVLFLDLFEILALISQHISINKLTKNYYQTKSPKCISSISIDKMAEVEDRTETESPDNEMLEETEMIKKSDQDLTELEDNKQSLTQGTETQDVTECDLDSSQSPETIETESIRMKTTSAETILTGITKFEDKCVYKFNYFLTKLLIPRLQSIVASFKEFDNFLKTPSNVSSRKESPCHTTLSKVME</sequence>
<evidence type="ECO:0000256" key="5">
    <source>
        <dbReference type="ARBA" id="ARBA00022737"/>
    </source>
</evidence>
<dbReference type="EMBL" id="LWCA01000003">
    <property type="protein sequence ID" value="OAF72142.1"/>
    <property type="molecule type" value="Genomic_DNA"/>
</dbReference>
<comment type="subcellular location">
    <subcellularLocation>
        <location evidence="1">Cell projection</location>
        <location evidence="1">Cilium</location>
        <location evidence="1">Flagellum</location>
    </subcellularLocation>
    <subcellularLocation>
        <location evidence="2">Cytoplasm</location>
        <location evidence="2">Cytoskeleton</location>
        <location evidence="2">Cilium axoneme</location>
    </subcellularLocation>
</comment>
<dbReference type="GO" id="GO:0003723">
    <property type="term" value="F:RNA binding"/>
    <property type="evidence" value="ECO:0007669"/>
    <property type="project" value="UniProtKB-KW"/>
</dbReference>
<dbReference type="Proteomes" id="UP000078046">
    <property type="component" value="Unassembled WGS sequence"/>
</dbReference>
<dbReference type="GO" id="GO:0005852">
    <property type="term" value="C:eukaryotic translation initiation factor 3 complex"/>
    <property type="evidence" value="ECO:0007669"/>
    <property type="project" value="InterPro"/>
</dbReference>
<evidence type="ECO:0000256" key="4">
    <source>
        <dbReference type="ARBA" id="ARBA00022540"/>
    </source>
</evidence>
<feature type="compositionally biased region" description="Polar residues" evidence="12">
    <location>
        <begin position="1113"/>
        <end position="1122"/>
    </location>
</feature>
<dbReference type="GO" id="GO:0003743">
    <property type="term" value="F:translation initiation factor activity"/>
    <property type="evidence" value="ECO:0007669"/>
    <property type="project" value="UniProtKB-KW"/>
</dbReference>
<keyword evidence="11" id="KW-0966">Cell projection</keyword>
<keyword evidence="14" id="KW-1185">Reference proteome</keyword>
<protein>
    <submittedName>
        <fullName evidence="13">Uncharacterized protein</fullName>
    </submittedName>
</protein>
<dbReference type="Gene3D" id="2.20.110.10">
    <property type="entry name" value="Histone H3 K4-specific methyltransferase SET7/9 N-terminal domain"/>
    <property type="match status" value="3"/>
</dbReference>
<dbReference type="PANTHER" id="PTHR46613:SF1">
    <property type="entry name" value="RADIAL SPOKE HEAD 10 HOMOLOG B-RELATED"/>
    <property type="match status" value="1"/>
</dbReference>
<evidence type="ECO:0000256" key="2">
    <source>
        <dbReference type="ARBA" id="ARBA00004430"/>
    </source>
</evidence>
<dbReference type="SUPFAM" id="SSF82185">
    <property type="entry name" value="Histone H3 K4-specific methyltransferase SET7/9 N-terminal domain"/>
    <property type="match status" value="2"/>
</dbReference>
<keyword evidence="9" id="KW-0969">Cilium</keyword>
<evidence type="ECO:0000256" key="11">
    <source>
        <dbReference type="ARBA" id="ARBA00023273"/>
    </source>
</evidence>
<keyword evidence="5" id="KW-0677">Repeat</keyword>
<dbReference type="AlphaFoldDB" id="A0A177BEZ3"/>
<comment type="caution">
    <text evidence="13">The sequence shown here is derived from an EMBL/GenBank/DDBJ whole genome shotgun (WGS) entry which is preliminary data.</text>
</comment>
<evidence type="ECO:0000256" key="12">
    <source>
        <dbReference type="SAM" id="MobiDB-lite"/>
    </source>
</evidence>
<reference evidence="13 14" key="1">
    <citation type="submission" date="2016-04" db="EMBL/GenBank/DDBJ databases">
        <title>The genome of Intoshia linei affirms orthonectids as highly simplified spiralians.</title>
        <authorList>
            <person name="Mikhailov K.V."/>
            <person name="Slusarev G.S."/>
            <person name="Nikitin M.A."/>
            <person name="Logacheva M.D."/>
            <person name="Penin A."/>
            <person name="Aleoshin V."/>
            <person name="Panchin Y.V."/>
        </authorList>
    </citation>
    <scope>NUCLEOTIDE SEQUENCE [LARGE SCALE GENOMIC DNA]</scope>
    <source>
        <strain evidence="13">Intl2013</strain>
        <tissue evidence="13">Whole animal</tissue>
    </source>
</reference>
<dbReference type="OrthoDB" id="16538at2759"/>
<dbReference type="PANTHER" id="PTHR46613">
    <property type="entry name" value="RADIAL SPOKE HEAD 10 HOMOLOG B-RELATED"/>
    <property type="match status" value="1"/>
</dbReference>
<evidence type="ECO:0000256" key="8">
    <source>
        <dbReference type="ARBA" id="ARBA00022917"/>
    </source>
</evidence>
<dbReference type="Pfam" id="PF05091">
    <property type="entry name" value="eIF-3_zeta"/>
    <property type="match status" value="1"/>
</dbReference>
<keyword evidence="7" id="KW-0694">RNA-binding</keyword>
<dbReference type="GO" id="GO:0031514">
    <property type="term" value="C:motile cilium"/>
    <property type="evidence" value="ECO:0007669"/>
    <property type="project" value="UniProtKB-SubCell"/>
</dbReference>
<proteinExistence type="predicted"/>
<dbReference type="Pfam" id="PF02493">
    <property type="entry name" value="MORN"/>
    <property type="match status" value="9"/>
</dbReference>
<evidence type="ECO:0000256" key="6">
    <source>
        <dbReference type="ARBA" id="ARBA00022846"/>
    </source>
</evidence>